<feature type="signal peptide" evidence="1">
    <location>
        <begin position="1"/>
        <end position="20"/>
    </location>
</feature>
<name>A0A099GHZ8_9RHOB</name>
<feature type="chain" id="PRO_5001946788" evidence="1">
    <location>
        <begin position="21"/>
        <end position="179"/>
    </location>
</feature>
<evidence type="ECO:0000256" key="1">
    <source>
        <dbReference type="SAM" id="SignalP"/>
    </source>
</evidence>
<dbReference type="Proteomes" id="UP000029858">
    <property type="component" value="Unassembled WGS sequence"/>
</dbReference>
<accession>A0A099GHZ8</accession>
<evidence type="ECO:0000313" key="3">
    <source>
        <dbReference type="Proteomes" id="UP000029858"/>
    </source>
</evidence>
<evidence type="ECO:0000313" key="2">
    <source>
        <dbReference type="EMBL" id="KGJ22197.1"/>
    </source>
</evidence>
<proteinExistence type="predicted"/>
<protein>
    <submittedName>
        <fullName evidence="2">Uncharacterized protein</fullName>
    </submittedName>
</protein>
<comment type="caution">
    <text evidence="2">The sequence shown here is derived from an EMBL/GenBank/DDBJ whole genome shotgun (WGS) entry which is preliminary data.</text>
</comment>
<gene>
    <name evidence="2" type="ORF">IX56_09545</name>
</gene>
<dbReference type="AlphaFoldDB" id="A0A099GHZ8"/>
<dbReference type="EMBL" id="JRKQ01000043">
    <property type="protein sequence ID" value="KGJ22197.1"/>
    <property type="molecule type" value="Genomic_DNA"/>
</dbReference>
<reference evidence="2 3" key="1">
    <citation type="submission" date="2014-09" db="EMBL/GenBank/DDBJ databases">
        <authorList>
            <person name="McGinnis J.M."/>
            <person name="Wolfgang W.J."/>
        </authorList>
    </citation>
    <scope>NUCLEOTIDE SEQUENCE [LARGE SCALE GENOMIC DNA]</scope>
    <source>
        <strain evidence="2 3">5503</strain>
    </source>
</reference>
<dbReference type="RefSeq" id="WP_036709604.1">
    <property type="nucleotide sequence ID" value="NZ_JRKQ01000043.1"/>
</dbReference>
<keyword evidence="1" id="KW-0732">Signal</keyword>
<reference evidence="2 3" key="2">
    <citation type="submission" date="2014-10" db="EMBL/GenBank/DDBJ databases">
        <title>Paracoccus sanguinis sp. nov., isolated from clinical specimens of New York State patients.</title>
        <authorList>
            <person name="Mingle L.A."/>
            <person name="Cole J.A."/>
            <person name="Lapierre P."/>
            <person name="Musser K.A."/>
        </authorList>
    </citation>
    <scope>NUCLEOTIDE SEQUENCE [LARGE SCALE GENOMIC DNA]</scope>
    <source>
        <strain evidence="2 3">5503</strain>
    </source>
</reference>
<organism evidence="2 3">
    <name type="scientific">Paracoccus sanguinis</name>
    <dbReference type="NCBI Taxonomy" id="1545044"/>
    <lineage>
        <taxon>Bacteria</taxon>
        <taxon>Pseudomonadati</taxon>
        <taxon>Pseudomonadota</taxon>
        <taxon>Alphaproteobacteria</taxon>
        <taxon>Rhodobacterales</taxon>
        <taxon>Paracoccaceae</taxon>
        <taxon>Paracoccus</taxon>
    </lineage>
</organism>
<sequence length="179" mass="17973">MRRAAFCLLLTTLAPLPALAADACRAAYERGFTEGVAAVNAQLGAVTAQMQRDVQAQVNAQLAALDAKRNAELEARLAVAQGEALAAQGPVQARGDGGGAVMPAMPSLPPLVRAPGGGIAPARPDGTLPGAAATADMAARGAAGMPDDPAALPAGTTITISDPQALPPELYRALVDFTR</sequence>